<protein>
    <submittedName>
        <fullName evidence="1">Uncharacterized protein</fullName>
    </submittedName>
</protein>
<reference evidence="1 2" key="1">
    <citation type="journal article" date="2015" name="Genome Announc.">
        <title>Genome Assemblies of Three Soil-Associated Devosia species: D. insulae, D. limi, and D. soli.</title>
        <authorList>
            <person name="Hassan Y.I."/>
            <person name="Lepp D."/>
            <person name="Zhou T."/>
        </authorList>
    </citation>
    <scope>NUCLEOTIDE SEQUENCE [LARGE SCALE GENOMIC DNA]</scope>
    <source>
        <strain evidence="1 2">DS-56</strain>
    </source>
</reference>
<dbReference type="AlphaFoldDB" id="A0A1E5XUH2"/>
<dbReference type="Proteomes" id="UP000095463">
    <property type="component" value="Unassembled WGS sequence"/>
</dbReference>
<accession>A0A1E5XUH2</accession>
<gene>
    <name evidence="1" type="ORF">VW23_012405</name>
</gene>
<sequence>MGQKRTNCSTATAGQLPDELCSDHATGAFFDEATSTFWQYFNQYVTWRRSDYASWISRTM</sequence>
<name>A0A1E5XUH2_9HYPH</name>
<evidence type="ECO:0000313" key="2">
    <source>
        <dbReference type="Proteomes" id="UP000095463"/>
    </source>
</evidence>
<dbReference type="EMBL" id="LAJE02000080">
    <property type="protein sequence ID" value="OEO32239.1"/>
    <property type="molecule type" value="Genomic_DNA"/>
</dbReference>
<organism evidence="1 2">
    <name type="scientific">Devosia insulae DS-56</name>
    <dbReference type="NCBI Taxonomy" id="1116389"/>
    <lineage>
        <taxon>Bacteria</taxon>
        <taxon>Pseudomonadati</taxon>
        <taxon>Pseudomonadota</taxon>
        <taxon>Alphaproteobacteria</taxon>
        <taxon>Hyphomicrobiales</taxon>
        <taxon>Devosiaceae</taxon>
        <taxon>Devosia</taxon>
    </lineage>
</organism>
<evidence type="ECO:0000313" key="1">
    <source>
        <dbReference type="EMBL" id="OEO32239.1"/>
    </source>
</evidence>
<comment type="caution">
    <text evidence="1">The sequence shown here is derived from an EMBL/GenBank/DDBJ whole genome shotgun (WGS) entry which is preliminary data.</text>
</comment>
<keyword evidence="2" id="KW-1185">Reference proteome</keyword>
<proteinExistence type="predicted"/>